<keyword evidence="2" id="KW-1185">Reference proteome</keyword>
<name>A0ABW6HTJ7_9FLAO</name>
<evidence type="ECO:0000313" key="2">
    <source>
        <dbReference type="Proteomes" id="UP001600109"/>
    </source>
</evidence>
<sequence>MSPIVGDDTRITLQLGLGKALALGRGNLMDDYKKISLGIQNADDVMLFIELNHYSFLINNQRDSGNISLGISLITF</sequence>
<evidence type="ECO:0000313" key="1">
    <source>
        <dbReference type="EMBL" id="MFE3867326.1"/>
    </source>
</evidence>
<reference evidence="1 2" key="1">
    <citation type="submission" date="2024-06" db="EMBL/GenBank/DDBJ databases">
        <title>Flavobacterium spp. isolated from glacier.</title>
        <authorList>
            <person name="Han D."/>
        </authorList>
    </citation>
    <scope>NUCLEOTIDE SEQUENCE [LARGE SCALE GENOMIC DNA]</scope>
    <source>
        <strain evidence="1 2">LS2P90</strain>
    </source>
</reference>
<dbReference type="RefSeq" id="WP_379853971.1">
    <property type="nucleotide sequence ID" value="NZ_JBHZPZ010000004.1"/>
</dbReference>
<gene>
    <name evidence="1" type="ORF">ACFX5E_04445</name>
</gene>
<accession>A0ABW6HTJ7</accession>
<organism evidence="1 2">
    <name type="scientific">Flavobacterium xylosi</name>
    <dbReference type="NCBI Taxonomy" id="3230415"/>
    <lineage>
        <taxon>Bacteria</taxon>
        <taxon>Pseudomonadati</taxon>
        <taxon>Bacteroidota</taxon>
        <taxon>Flavobacteriia</taxon>
        <taxon>Flavobacteriales</taxon>
        <taxon>Flavobacteriaceae</taxon>
        <taxon>Flavobacterium</taxon>
    </lineage>
</organism>
<dbReference type="EMBL" id="JBHZPZ010000004">
    <property type="protein sequence ID" value="MFE3867326.1"/>
    <property type="molecule type" value="Genomic_DNA"/>
</dbReference>
<dbReference type="Proteomes" id="UP001600109">
    <property type="component" value="Unassembled WGS sequence"/>
</dbReference>
<protein>
    <submittedName>
        <fullName evidence="1">Uncharacterized protein</fullName>
    </submittedName>
</protein>
<proteinExistence type="predicted"/>
<comment type="caution">
    <text evidence="1">The sequence shown here is derived from an EMBL/GenBank/DDBJ whole genome shotgun (WGS) entry which is preliminary data.</text>
</comment>